<gene>
    <name evidence="4" type="primary">ggt</name>
    <name evidence="4" type="ORF">KQ910_08430</name>
</gene>
<keyword evidence="2" id="KW-0865">Zymogen</keyword>
<dbReference type="Proteomes" id="UP000727907">
    <property type="component" value="Unassembled WGS sequence"/>
</dbReference>
<keyword evidence="2 4" id="KW-0808">Transferase</keyword>
<dbReference type="PROSITE" id="PS00462">
    <property type="entry name" value="G_GLU_TRANSPEPTIDASE"/>
    <property type="match status" value="1"/>
</dbReference>
<keyword evidence="5" id="KW-1185">Reference proteome</keyword>
<accession>A0ABS6IGR6</accession>
<comment type="subunit">
    <text evidence="2">This enzyme consists of two polypeptide chains, which are synthesized in precursor form from a single polypeptide.</text>
</comment>
<reference evidence="4 5" key="1">
    <citation type="submission" date="2021-06" db="EMBL/GenBank/DDBJ databases">
        <authorList>
            <person name="Lee D.H."/>
        </authorList>
    </citation>
    <scope>NUCLEOTIDE SEQUENCE [LARGE SCALE GENOMIC DNA]</scope>
    <source>
        <strain evidence="4 5">MMS21-HV4-11</strain>
    </source>
</reference>
<dbReference type="NCBIfam" id="TIGR00066">
    <property type="entry name" value="g_glut_trans"/>
    <property type="match status" value="1"/>
</dbReference>
<dbReference type="EMBL" id="JAHOPB010000001">
    <property type="protein sequence ID" value="MBU8873787.1"/>
    <property type="molecule type" value="Genomic_DNA"/>
</dbReference>
<evidence type="ECO:0000313" key="5">
    <source>
        <dbReference type="Proteomes" id="UP000727907"/>
    </source>
</evidence>
<dbReference type="InterPro" id="IPR000101">
    <property type="entry name" value="GGT_peptidase"/>
</dbReference>
<protein>
    <recommendedName>
        <fullName evidence="2">Glutathione hydrolase proenzyme</fullName>
        <ecNumber evidence="2">2.3.2.2</ecNumber>
        <ecNumber evidence="2">3.4.19.13</ecNumber>
    </recommendedName>
    <component>
        <recommendedName>
            <fullName evidence="2">Glutathione hydrolase large chain</fullName>
        </recommendedName>
    </component>
    <component>
        <recommendedName>
            <fullName evidence="2">Glutathione hydrolase small chain</fullName>
        </recommendedName>
    </component>
</protein>
<organism evidence="4 5">
    <name type="scientific">Reyranella humidisoli</name>
    <dbReference type="NCBI Taxonomy" id="2849149"/>
    <lineage>
        <taxon>Bacteria</taxon>
        <taxon>Pseudomonadati</taxon>
        <taxon>Pseudomonadota</taxon>
        <taxon>Alphaproteobacteria</taxon>
        <taxon>Hyphomicrobiales</taxon>
        <taxon>Reyranellaceae</taxon>
        <taxon>Reyranella</taxon>
    </lineage>
</organism>
<comment type="PTM">
    <text evidence="2">Cleaved by autocatalysis into a large and a small subunit.</text>
</comment>
<dbReference type="GO" id="GO:0103068">
    <property type="term" value="F:leukotriene C4 gamma-glutamyl transferase activity"/>
    <property type="evidence" value="ECO:0007669"/>
    <property type="project" value="UniProtKB-EC"/>
</dbReference>
<evidence type="ECO:0000313" key="4">
    <source>
        <dbReference type="EMBL" id="MBU8873787.1"/>
    </source>
</evidence>
<dbReference type="InterPro" id="IPR051792">
    <property type="entry name" value="GGT_bact"/>
</dbReference>
<comment type="pathway">
    <text evidence="2">Sulfur metabolism; glutathione metabolism.</text>
</comment>
<feature type="region of interest" description="Disordered" evidence="3">
    <location>
        <begin position="1"/>
        <end position="24"/>
    </location>
</feature>
<comment type="catalytic activity">
    <reaction evidence="2">
        <text>glutathione + H2O = L-cysteinylglycine + L-glutamate</text>
        <dbReference type="Rhea" id="RHEA:28807"/>
        <dbReference type="ChEBI" id="CHEBI:15377"/>
        <dbReference type="ChEBI" id="CHEBI:29985"/>
        <dbReference type="ChEBI" id="CHEBI:57925"/>
        <dbReference type="ChEBI" id="CHEBI:61694"/>
        <dbReference type="EC" id="3.4.19.13"/>
    </reaction>
</comment>
<dbReference type="RefSeq" id="WP_216958276.1">
    <property type="nucleotide sequence ID" value="NZ_JAHOPB010000001.1"/>
</dbReference>
<evidence type="ECO:0000256" key="2">
    <source>
        <dbReference type="RuleBase" id="RU368036"/>
    </source>
</evidence>
<dbReference type="PANTHER" id="PTHR43199:SF1">
    <property type="entry name" value="GLUTATHIONE HYDROLASE PROENZYME"/>
    <property type="match status" value="1"/>
</dbReference>
<feature type="compositionally biased region" description="Basic and acidic residues" evidence="3">
    <location>
        <begin position="1"/>
        <end position="10"/>
    </location>
</feature>
<keyword evidence="2" id="KW-0378">Hydrolase</keyword>
<proteinExistence type="inferred from homology"/>
<name>A0ABS6IGR6_9HYPH</name>
<comment type="catalytic activity">
    <reaction evidence="2">
        <text>an N-terminal (5-L-glutamyl)-[peptide] + an alpha-amino acid = 5-L-glutamyl amino acid + an N-terminal L-alpha-aminoacyl-[peptide]</text>
        <dbReference type="Rhea" id="RHEA:23904"/>
        <dbReference type="Rhea" id="RHEA-COMP:9780"/>
        <dbReference type="Rhea" id="RHEA-COMP:9795"/>
        <dbReference type="ChEBI" id="CHEBI:77644"/>
        <dbReference type="ChEBI" id="CHEBI:78597"/>
        <dbReference type="ChEBI" id="CHEBI:78599"/>
        <dbReference type="ChEBI" id="CHEBI:78608"/>
        <dbReference type="EC" id="2.3.2.2"/>
    </reaction>
</comment>
<sequence length="561" mass="59445">MTQSTWRERAGTPFTCEKQPAHGPRGMAVSNHPLASAAGLEMLAAGGNAVDAAVAMQFALTVVEPMMVGLIGGTTCHIRLADGSHRILDGMSAVPQMGHPDMYKPVPGAAPEVYDVEGQENLVGPKSVATPGALRAWCLALERFGTMSLADVMQPAIRHAARGFAVTPYLSDCIKDAGADLSTDKLAAALLLPNGTPLKAGERLVQAQYAEALTLVSQQGEKALHGGPLGDLLVECMEKTGGFVRREDLTGYKVEERAPIRGHYRGWEILGPPPPAASGVHIAQMLNILEAYDIAKMGFGTVDTLHLLAEVLKIAFADRAEASGDPDFVKVPVERIVSRDYADQRRKLLDIARATNWTGGLQAAEGQDTTHLTVADGKGNVVSTTQTINSLFGARFIVPGTGMIPNNYMNNYDPRRGNTLSIAPGKRVTTSMSPMMALRDGKVRYALGLPGGRKIFPSALQALLNLIDHGMTLQEAVEAPRIWTEGPVLEVEHGIPAPVRQGLEARGHTLKIMPTVAGGMNAIQFHDDGTMTGAACWRADGTAAALGGGLARAGVRFVLPG</sequence>
<comment type="caution">
    <text evidence="4">The sequence shown here is derived from an EMBL/GenBank/DDBJ whole genome shotgun (WGS) entry which is preliminary data.</text>
</comment>
<dbReference type="InterPro" id="IPR055262">
    <property type="entry name" value="GGT_CS"/>
</dbReference>
<dbReference type="Pfam" id="PF01019">
    <property type="entry name" value="G_glu_transpept"/>
    <property type="match status" value="1"/>
</dbReference>
<evidence type="ECO:0000256" key="1">
    <source>
        <dbReference type="ARBA" id="ARBA00009381"/>
    </source>
</evidence>
<keyword evidence="2" id="KW-0317">Glutathione biosynthesis</keyword>
<dbReference type="EC" id="2.3.2.2" evidence="2"/>
<evidence type="ECO:0000256" key="3">
    <source>
        <dbReference type="SAM" id="MobiDB-lite"/>
    </source>
</evidence>
<dbReference type="PANTHER" id="PTHR43199">
    <property type="entry name" value="GLUTATHIONE HYDROLASE"/>
    <property type="match status" value="1"/>
</dbReference>
<dbReference type="EC" id="3.4.19.13" evidence="2"/>
<comment type="similarity">
    <text evidence="1 2">Belongs to the gamma-glutamyltransferase family.</text>
</comment>
<comment type="catalytic activity">
    <reaction evidence="2">
        <text>an S-substituted glutathione + H2O = an S-substituted L-cysteinylglycine + L-glutamate</text>
        <dbReference type="Rhea" id="RHEA:59468"/>
        <dbReference type="ChEBI" id="CHEBI:15377"/>
        <dbReference type="ChEBI" id="CHEBI:29985"/>
        <dbReference type="ChEBI" id="CHEBI:90779"/>
        <dbReference type="ChEBI" id="CHEBI:143103"/>
        <dbReference type="EC" id="3.4.19.13"/>
    </reaction>
</comment>
<keyword evidence="2 4" id="KW-0012">Acyltransferase</keyword>